<reference evidence="1 2" key="1">
    <citation type="journal article" date="2010" name="Nature">
        <title>Genome sequence of the palaeopolyploid soybean.</title>
        <authorList>
            <person name="Schmutz J."/>
            <person name="Cannon S.B."/>
            <person name="Schlueter J."/>
            <person name="Ma J."/>
            <person name="Mitros T."/>
            <person name="Nelson W."/>
            <person name="Hyten D.L."/>
            <person name="Song Q."/>
            <person name="Thelen J.J."/>
            <person name="Cheng J."/>
            <person name="Xu D."/>
            <person name="Hellsten U."/>
            <person name="May G.D."/>
            <person name="Yu Y."/>
            <person name="Sakurai T."/>
            <person name="Umezawa T."/>
            <person name="Bhattacharyya M.K."/>
            <person name="Sandhu D."/>
            <person name="Valliyodan B."/>
            <person name="Lindquist E."/>
            <person name="Peto M."/>
            <person name="Grant D."/>
            <person name="Shu S."/>
            <person name="Goodstein D."/>
            <person name="Barry K."/>
            <person name="Futrell-Griggs M."/>
            <person name="Abernathy B."/>
            <person name="Du J."/>
            <person name="Tian Z."/>
            <person name="Zhu L."/>
            <person name="Gill N."/>
            <person name="Joshi T."/>
            <person name="Libault M."/>
            <person name="Sethuraman A."/>
            <person name="Zhang X.-C."/>
            <person name="Shinozaki K."/>
            <person name="Nguyen H.T."/>
            <person name="Wing R.A."/>
            <person name="Cregan P."/>
            <person name="Specht J."/>
            <person name="Grimwood J."/>
            <person name="Rokhsar D."/>
            <person name="Stacey G."/>
            <person name="Shoemaker R.C."/>
            <person name="Jackson S.A."/>
        </authorList>
    </citation>
    <scope>NUCLEOTIDE SEQUENCE</scope>
    <source>
        <strain evidence="2">cv. Williams 82</strain>
        <tissue evidence="1">Callus</tissue>
    </source>
</reference>
<evidence type="ECO:0000313" key="2">
    <source>
        <dbReference type="EnsemblPlants" id="KRH08229"/>
    </source>
</evidence>
<dbReference type="AlphaFoldDB" id="A0A0R0G0C5"/>
<keyword evidence="3" id="KW-1185">Reference proteome</keyword>
<evidence type="ECO:0000313" key="3">
    <source>
        <dbReference type="Proteomes" id="UP000008827"/>
    </source>
</evidence>
<dbReference type="EMBL" id="CM000849">
    <property type="protein sequence ID" value="KRH08229.1"/>
    <property type="molecule type" value="Genomic_DNA"/>
</dbReference>
<organism evidence="1">
    <name type="scientific">Glycine max</name>
    <name type="common">Soybean</name>
    <name type="synonym">Glycine hispida</name>
    <dbReference type="NCBI Taxonomy" id="3847"/>
    <lineage>
        <taxon>Eukaryota</taxon>
        <taxon>Viridiplantae</taxon>
        <taxon>Streptophyta</taxon>
        <taxon>Embryophyta</taxon>
        <taxon>Tracheophyta</taxon>
        <taxon>Spermatophyta</taxon>
        <taxon>Magnoliopsida</taxon>
        <taxon>eudicotyledons</taxon>
        <taxon>Gunneridae</taxon>
        <taxon>Pentapetalae</taxon>
        <taxon>rosids</taxon>
        <taxon>fabids</taxon>
        <taxon>Fabales</taxon>
        <taxon>Fabaceae</taxon>
        <taxon>Papilionoideae</taxon>
        <taxon>50 kb inversion clade</taxon>
        <taxon>NPAAA clade</taxon>
        <taxon>indigoferoid/millettioid clade</taxon>
        <taxon>Phaseoleae</taxon>
        <taxon>Glycine</taxon>
        <taxon>Glycine subgen. Soja</taxon>
    </lineage>
</organism>
<dbReference type="EnsemblPlants" id="KRH08229">
    <property type="protein sequence ID" value="KRH08229"/>
    <property type="gene ID" value="GLYMA_16G137400"/>
</dbReference>
<name>A0A0R0G0C5_SOYBN</name>
<reference evidence="1" key="3">
    <citation type="submission" date="2018-07" db="EMBL/GenBank/DDBJ databases">
        <title>WGS assembly of Glycine max.</title>
        <authorList>
            <person name="Schmutz J."/>
            <person name="Cannon S."/>
            <person name="Schlueter J."/>
            <person name="Ma J."/>
            <person name="Mitros T."/>
            <person name="Nelson W."/>
            <person name="Hyten D."/>
            <person name="Song Q."/>
            <person name="Thelen J."/>
            <person name="Cheng J."/>
            <person name="Xu D."/>
            <person name="Hellsten U."/>
            <person name="May G."/>
            <person name="Yu Y."/>
            <person name="Sakurai T."/>
            <person name="Umezawa T."/>
            <person name="Bhattacharyya M."/>
            <person name="Sandhu D."/>
            <person name="Valliyodan B."/>
            <person name="Lindquist E."/>
            <person name="Peto M."/>
            <person name="Grant D."/>
            <person name="Shu S."/>
            <person name="Goodstein D."/>
            <person name="Barry K."/>
            <person name="Futrell-Griggs M."/>
            <person name="Abernathy B."/>
            <person name="Du J."/>
            <person name="Tian Z."/>
            <person name="Zhu L."/>
            <person name="Gill N."/>
            <person name="Joshi T."/>
            <person name="Libault M."/>
            <person name="Sethuraman A."/>
            <person name="Zhang X."/>
            <person name="Shinozaki K."/>
            <person name="Nguyen H."/>
            <person name="Wing R."/>
            <person name="Cregan P."/>
            <person name="Specht J."/>
            <person name="Grimwood J."/>
            <person name="Rokhsar D."/>
            <person name="Stacey G."/>
            <person name="Shoemaker R."/>
            <person name="Jackson S."/>
        </authorList>
    </citation>
    <scope>NUCLEOTIDE SEQUENCE</scope>
    <source>
        <tissue evidence="1">Callus</tissue>
    </source>
</reference>
<protein>
    <submittedName>
        <fullName evidence="1 2">Uncharacterized protein</fullName>
    </submittedName>
</protein>
<gene>
    <name evidence="1" type="ORF">GLYMA_16G137400</name>
</gene>
<sequence length="67" mass="7562">MFKKMKKKTFSNCTSLIGVKRVVGWGRIGKMLKLYFSNCTSLIGVKRNFIGVNNSILCKIACPLYNV</sequence>
<accession>A0A0R0G0C5</accession>
<dbReference type="Proteomes" id="UP000008827">
    <property type="component" value="Chromosome 16"/>
</dbReference>
<dbReference type="InParanoid" id="A0A0R0G0C5"/>
<reference evidence="2" key="2">
    <citation type="submission" date="2018-02" db="UniProtKB">
        <authorList>
            <consortium name="EnsemblPlants"/>
        </authorList>
    </citation>
    <scope>IDENTIFICATION</scope>
    <source>
        <strain evidence="2">Williams 82</strain>
    </source>
</reference>
<dbReference type="Gramene" id="KRH08229">
    <property type="protein sequence ID" value="KRH08229"/>
    <property type="gene ID" value="GLYMA_16G137400"/>
</dbReference>
<evidence type="ECO:0000313" key="1">
    <source>
        <dbReference type="EMBL" id="KRH08229.1"/>
    </source>
</evidence>
<proteinExistence type="predicted"/>